<evidence type="ECO:0000256" key="1">
    <source>
        <dbReference type="SAM" id="MobiDB-lite"/>
    </source>
</evidence>
<proteinExistence type="predicted"/>
<sequence>MTLLPESTTRYCSEGGGAAAELGDDEHSVAVLADAGNTAVEADCPSVHPLQLPHGVGPLNQHGLPEGVNGADLERKPRRRARRATAAACDEAREHQALVRAAMREKGRAAAAVAPRATRDGGAARRATRRDGAGWAAGQGKPARRGRGNHPGHSSTECRNKVHRPRDSYNSEALCKLGSYLGGI</sequence>
<reference evidence="2" key="2">
    <citation type="submission" date="2018-04" db="EMBL/GenBank/DDBJ databases">
        <title>OnivRS2 (Oryza nivara Reference Sequence Version 2).</title>
        <authorList>
            <person name="Zhang J."/>
            <person name="Kudrna D."/>
            <person name="Lee S."/>
            <person name="Talag J."/>
            <person name="Rajasekar S."/>
            <person name="Welchert J."/>
            <person name="Hsing Y.-I."/>
            <person name="Wing R.A."/>
        </authorList>
    </citation>
    <scope>NUCLEOTIDE SEQUENCE [LARGE SCALE GENOMIC DNA]</scope>
    <source>
        <strain evidence="2">SL10</strain>
    </source>
</reference>
<dbReference type="Proteomes" id="UP000006591">
    <property type="component" value="Chromosome 7"/>
</dbReference>
<dbReference type="eggNOG" id="ENOG502R5B6">
    <property type="taxonomic scope" value="Eukaryota"/>
</dbReference>
<organism evidence="2">
    <name type="scientific">Oryza nivara</name>
    <name type="common">Indian wild rice</name>
    <name type="synonym">Oryza sativa f. spontanea</name>
    <dbReference type="NCBI Taxonomy" id="4536"/>
    <lineage>
        <taxon>Eukaryota</taxon>
        <taxon>Viridiplantae</taxon>
        <taxon>Streptophyta</taxon>
        <taxon>Embryophyta</taxon>
        <taxon>Tracheophyta</taxon>
        <taxon>Spermatophyta</taxon>
        <taxon>Magnoliopsida</taxon>
        <taxon>Liliopsida</taxon>
        <taxon>Poales</taxon>
        <taxon>Poaceae</taxon>
        <taxon>BOP clade</taxon>
        <taxon>Oryzoideae</taxon>
        <taxon>Oryzeae</taxon>
        <taxon>Oryzinae</taxon>
        <taxon>Oryza</taxon>
    </lineage>
</organism>
<evidence type="ECO:0000313" key="3">
    <source>
        <dbReference type="Proteomes" id="UP000006591"/>
    </source>
</evidence>
<evidence type="ECO:0000313" key="2">
    <source>
        <dbReference type="EnsemblPlants" id="ONIVA07G24440.1"/>
    </source>
</evidence>
<dbReference type="AlphaFoldDB" id="A0A0E0I520"/>
<dbReference type="Gramene" id="ONIVA07G24440.1">
    <property type="protein sequence ID" value="ONIVA07G24440.1"/>
    <property type="gene ID" value="ONIVA07G24440"/>
</dbReference>
<protein>
    <submittedName>
        <fullName evidence="2">Uncharacterized protein</fullName>
    </submittedName>
</protein>
<dbReference type="HOGENOM" id="CLU_1285013_0_0_1"/>
<accession>A0A0E0I520</accession>
<keyword evidence="3" id="KW-1185">Reference proteome</keyword>
<feature type="region of interest" description="Disordered" evidence="1">
    <location>
        <begin position="109"/>
        <end position="169"/>
    </location>
</feature>
<feature type="compositionally biased region" description="Basic and acidic residues" evidence="1">
    <location>
        <begin position="156"/>
        <end position="169"/>
    </location>
</feature>
<name>A0A0E0I520_ORYNI</name>
<dbReference type="EnsemblPlants" id="ONIVA07G24440.1">
    <property type="protein sequence ID" value="ONIVA07G24440.1"/>
    <property type="gene ID" value="ONIVA07G24440"/>
</dbReference>
<reference evidence="2" key="1">
    <citation type="submission" date="2015-04" db="UniProtKB">
        <authorList>
            <consortium name="EnsemblPlants"/>
        </authorList>
    </citation>
    <scope>IDENTIFICATION</scope>
    <source>
        <strain evidence="2">SL10</strain>
    </source>
</reference>